<gene>
    <name evidence="1" type="ORF">HG543_38890</name>
</gene>
<sequence>MGLARSTSLEALRSNTAFALRDALARIESRAPEESIGYAYFDAAWRYRRLASCELLLEGQSDRFAGFLCKAALLQRHLQQLAFERHGIEPIHLCPSMTQGPVNALVAGDIRLALTTARGMPEHPLDGVEYEEDFLLYACMRALLLQSQDATAAADPFSILKRWTRVVANGGDPFLDVCSALAARAEPDFTQAFDALLEHRVAQCQQARLTKSVEDEQYQSEAFIFMKGLAFLRLAQLRGIETRAEYPRIPRFALLPLKAGRVPANSWRVPEQAMPAG</sequence>
<evidence type="ECO:0000313" key="2">
    <source>
        <dbReference type="Proteomes" id="UP000518300"/>
    </source>
</evidence>
<organism evidence="1 2">
    <name type="scientific">Pyxidicoccus fallax</name>
    <dbReference type="NCBI Taxonomy" id="394095"/>
    <lineage>
        <taxon>Bacteria</taxon>
        <taxon>Pseudomonadati</taxon>
        <taxon>Myxococcota</taxon>
        <taxon>Myxococcia</taxon>
        <taxon>Myxococcales</taxon>
        <taxon>Cystobacterineae</taxon>
        <taxon>Myxococcaceae</taxon>
        <taxon>Pyxidicoccus</taxon>
    </lineage>
</organism>
<accession>A0A848LSV5</accession>
<evidence type="ECO:0000313" key="1">
    <source>
        <dbReference type="EMBL" id="NMO20771.1"/>
    </source>
</evidence>
<dbReference type="RefSeq" id="WP_169349978.1">
    <property type="nucleotide sequence ID" value="NZ_JABBJJ010000269.1"/>
</dbReference>
<protein>
    <submittedName>
        <fullName evidence="1">Uncharacterized protein</fullName>
    </submittedName>
</protein>
<dbReference type="Proteomes" id="UP000518300">
    <property type="component" value="Unassembled WGS sequence"/>
</dbReference>
<keyword evidence="2" id="KW-1185">Reference proteome</keyword>
<name>A0A848LSV5_9BACT</name>
<comment type="caution">
    <text evidence="1">The sequence shown here is derived from an EMBL/GenBank/DDBJ whole genome shotgun (WGS) entry which is preliminary data.</text>
</comment>
<proteinExistence type="predicted"/>
<dbReference type="EMBL" id="JABBJJ010000269">
    <property type="protein sequence ID" value="NMO20771.1"/>
    <property type="molecule type" value="Genomic_DNA"/>
</dbReference>
<dbReference type="AlphaFoldDB" id="A0A848LSV5"/>
<reference evidence="1 2" key="1">
    <citation type="submission" date="2020-04" db="EMBL/GenBank/DDBJ databases">
        <title>Draft genome of Pyxidicoccus fallax type strain.</title>
        <authorList>
            <person name="Whitworth D.E."/>
        </authorList>
    </citation>
    <scope>NUCLEOTIDE SEQUENCE [LARGE SCALE GENOMIC DNA]</scope>
    <source>
        <strain evidence="1 2">DSM 14698</strain>
    </source>
</reference>